<dbReference type="RefSeq" id="XP_007392313.1">
    <property type="nucleotide sequence ID" value="XM_007392251.1"/>
</dbReference>
<dbReference type="AlphaFoldDB" id="K5XA10"/>
<dbReference type="InParanoid" id="K5XA10"/>
<proteinExistence type="predicted"/>
<evidence type="ECO:0000313" key="2">
    <source>
        <dbReference type="Proteomes" id="UP000008370"/>
    </source>
</evidence>
<name>K5XA10_PHACS</name>
<dbReference type="HOGENOM" id="CLU_3051093_0_0_1"/>
<sequence>MSEYNKVKQVLPFNSLHLGILISIACCPSVATVVQPLEAHHLPTLVAPASERLE</sequence>
<dbReference type="PROSITE" id="PS51257">
    <property type="entry name" value="PROKAR_LIPOPROTEIN"/>
    <property type="match status" value="1"/>
</dbReference>
<dbReference type="KEGG" id="pco:PHACADRAFT_250463"/>
<evidence type="ECO:0000313" key="1">
    <source>
        <dbReference type="EMBL" id="EKM59757.1"/>
    </source>
</evidence>
<dbReference type="GeneID" id="18914928"/>
<reference evidence="1 2" key="1">
    <citation type="journal article" date="2012" name="BMC Genomics">
        <title>Comparative genomics of the white-rot fungi, Phanerochaete carnosa and P. chrysosporium, to elucidate the genetic basis of the distinct wood types they colonize.</title>
        <authorList>
            <person name="Suzuki H."/>
            <person name="MacDonald J."/>
            <person name="Syed K."/>
            <person name="Salamov A."/>
            <person name="Hori C."/>
            <person name="Aerts A."/>
            <person name="Henrissat B."/>
            <person name="Wiebenga A."/>
            <person name="vanKuyk P.A."/>
            <person name="Barry K."/>
            <person name="Lindquist E."/>
            <person name="LaButti K."/>
            <person name="Lapidus A."/>
            <person name="Lucas S."/>
            <person name="Coutinho P."/>
            <person name="Gong Y."/>
            <person name="Samejima M."/>
            <person name="Mahadevan R."/>
            <person name="Abou-Zaid M."/>
            <person name="de Vries R.P."/>
            <person name="Igarashi K."/>
            <person name="Yadav J.S."/>
            <person name="Grigoriev I.V."/>
            <person name="Master E.R."/>
        </authorList>
    </citation>
    <scope>NUCLEOTIDE SEQUENCE [LARGE SCALE GENOMIC DNA]</scope>
    <source>
        <strain evidence="1 2">HHB-10118-sp</strain>
    </source>
</reference>
<protein>
    <submittedName>
        <fullName evidence="1">Uncharacterized protein</fullName>
    </submittedName>
</protein>
<accession>K5XA10</accession>
<organism evidence="1 2">
    <name type="scientific">Phanerochaete carnosa (strain HHB-10118-sp)</name>
    <name type="common">White-rot fungus</name>
    <name type="synonym">Peniophora carnosa</name>
    <dbReference type="NCBI Taxonomy" id="650164"/>
    <lineage>
        <taxon>Eukaryota</taxon>
        <taxon>Fungi</taxon>
        <taxon>Dikarya</taxon>
        <taxon>Basidiomycota</taxon>
        <taxon>Agaricomycotina</taxon>
        <taxon>Agaricomycetes</taxon>
        <taxon>Polyporales</taxon>
        <taxon>Phanerochaetaceae</taxon>
        <taxon>Phanerochaete</taxon>
    </lineage>
</organism>
<gene>
    <name evidence="1" type="ORF">PHACADRAFT_250463</name>
</gene>
<dbReference type="Proteomes" id="UP000008370">
    <property type="component" value="Unassembled WGS sequence"/>
</dbReference>
<keyword evidence="2" id="KW-1185">Reference proteome</keyword>
<dbReference type="EMBL" id="JH930469">
    <property type="protein sequence ID" value="EKM59757.1"/>
    <property type="molecule type" value="Genomic_DNA"/>
</dbReference>